<dbReference type="Pfam" id="PF00574">
    <property type="entry name" value="CLP_protease"/>
    <property type="match status" value="1"/>
</dbReference>
<dbReference type="EMBL" id="UOFK01000280">
    <property type="protein sequence ID" value="VAW81815.1"/>
    <property type="molecule type" value="Genomic_DNA"/>
</dbReference>
<organism evidence="1">
    <name type="scientific">hydrothermal vent metagenome</name>
    <dbReference type="NCBI Taxonomy" id="652676"/>
    <lineage>
        <taxon>unclassified sequences</taxon>
        <taxon>metagenomes</taxon>
        <taxon>ecological metagenomes</taxon>
    </lineage>
</organism>
<dbReference type="InterPro" id="IPR029045">
    <property type="entry name" value="ClpP/crotonase-like_dom_sf"/>
</dbReference>
<evidence type="ECO:0008006" key="2">
    <source>
        <dbReference type="Google" id="ProtNLM"/>
    </source>
</evidence>
<name>A0A3B0YLN4_9ZZZZ</name>
<dbReference type="Gene3D" id="3.90.226.10">
    <property type="entry name" value="2-enoyl-CoA Hydratase, Chain A, domain 1"/>
    <property type="match status" value="1"/>
</dbReference>
<sequence length="108" mass="11636">MNWLKILNLSEGEKRTARLLVDGVIGGYDWLDDTSMTAHKFIETVDALGELDNIDIDVNSPGGVFTDGIAMTNYLIDHPASVSMNIIGEASSIASVFVQAADPGKLHM</sequence>
<gene>
    <name evidence="1" type="ORF">MNBD_GAMMA13-1158</name>
</gene>
<dbReference type="SUPFAM" id="SSF52096">
    <property type="entry name" value="ClpP/crotonase"/>
    <property type="match status" value="1"/>
</dbReference>
<evidence type="ECO:0000313" key="1">
    <source>
        <dbReference type="EMBL" id="VAW81815.1"/>
    </source>
</evidence>
<proteinExistence type="predicted"/>
<dbReference type="AlphaFoldDB" id="A0A3B0YLN4"/>
<feature type="non-terminal residue" evidence="1">
    <location>
        <position position="108"/>
    </location>
</feature>
<reference evidence="1" key="1">
    <citation type="submission" date="2018-06" db="EMBL/GenBank/DDBJ databases">
        <authorList>
            <person name="Zhirakovskaya E."/>
        </authorList>
    </citation>
    <scope>NUCLEOTIDE SEQUENCE</scope>
</reference>
<protein>
    <recommendedName>
        <fullName evidence="2">ATP-dependent Clp protease proteolytic subunit</fullName>
    </recommendedName>
</protein>
<accession>A0A3B0YLN4</accession>
<dbReference type="InterPro" id="IPR023562">
    <property type="entry name" value="ClpP/TepA"/>
</dbReference>